<dbReference type="InterPro" id="IPR027417">
    <property type="entry name" value="P-loop_NTPase"/>
</dbReference>
<accession>A0A8H6Z8E6</accession>
<dbReference type="OrthoDB" id="5967843at2759"/>
<dbReference type="PANTHER" id="PTHR10039:SF17">
    <property type="entry name" value="FUNGAL STAND N-TERMINAL GOODBYE DOMAIN-CONTAINING PROTEIN-RELATED"/>
    <property type="match status" value="1"/>
</dbReference>
<organism evidence="3 4">
    <name type="scientific">Mycena sanguinolenta</name>
    <dbReference type="NCBI Taxonomy" id="230812"/>
    <lineage>
        <taxon>Eukaryota</taxon>
        <taxon>Fungi</taxon>
        <taxon>Dikarya</taxon>
        <taxon>Basidiomycota</taxon>
        <taxon>Agaricomycotina</taxon>
        <taxon>Agaricomycetes</taxon>
        <taxon>Agaricomycetidae</taxon>
        <taxon>Agaricales</taxon>
        <taxon>Marasmiineae</taxon>
        <taxon>Mycenaceae</taxon>
        <taxon>Mycena</taxon>
    </lineage>
</organism>
<evidence type="ECO:0000259" key="2">
    <source>
        <dbReference type="PROSITE" id="PS50837"/>
    </source>
</evidence>
<evidence type="ECO:0000256" key="1">
    <source>
        <dbReference type="ARBA" id="ARBA00022737"/>
    </source>
</evidence>
<reference evidence="3" key="1">
    <citation type="submission" date="2020-05" db="EMBL/GenBank/DDBJ databases">
        <title>Mycena genomes resolve the evolution of fungal bioluminescence.</title>
        <authorList>
            <person name="Tsai I.J."/>
        </authorList>
    </citation>
    <scope>NUCLEOTIDE SEQUENCE</scope>
    <source>
        <strain evidence="3">160909Yilan</strain>
    </source>
</reference>
<evidence type="ECO:0000313" key="3">
    <source>
        <dbReference type="EMBL" id="KAF7372812.1"/>
    </source>
</evidence>
<feature type="domain" description="NACHT" evidence="2">
    <location>
        <begin position="246"/>
        <end position="391"/>
    </location>
</feature>
<keyword evidence="4" id="KW-1185">Reference proteome</keyword>
<dbReference type="PROSITE" id="PS50837">
    <property type="entry name" value="NACHT"/>
    <property type="match status" value="1"/>
</dbReference>
<keyword evidence="1" id="KW-0677">Repeat</keyword>
<dbReference type="Proteomes" id="UP000623467">
    <property type="component" value="Unassembled WGS sequence"/>
</dbReference>
<gene>
    <name evidence="3" type="ORF">MSAN_00487200</name>
</gene>
<dbReference type="InterPro" id="IPR007111">
    <property type="entry name" value="NACHT_NTPase"/>
</dbReference>
<name>A0A8H6Z8E6_9AGAR</name>
<dbReference type="SUPFAM" id="SSF52540">
    <property type="entry name" value="P-loop containing nucleoside triphosphate hydrolases"/>
    <property type="match status" value="1"/>
</dbReference>
<sequence length="798" mass="90343">MAPPLDWRGPSLALAGVSSSIRRCCRFSGAVDYWPSHVCDFGVIAGPTPSQDASFAPLSLRHSSTSKSTAHSAPALPVTCASHHDRGSSDPLTVASSPLILPIYSPHPPMPCEIPPAFHSMQLSRHNLAIDRDLGVREDTMDEDERLKHGERAMKPLHAQYLSWHIRVIMFPDIRMMNNYINAGNFTMNNVQQGERGIDILHRAVALEAIHDSAESYPQPRCHPETRTKMLEDLHEWSLASDSETTILWLYGPAGAGKPAIMQTLARQLREANVLGGSFFFKRSHATRGNAKTLFATIAYQLALAIPWLRAPISQIVETDPSLVQRNIETQMTKLISEPCRSCNNCYHVAVLIDGLDECEDSRVQQEILRVIRNVTFNHPIPLRFIIASRPEPHIRKRFNSPVYSGNYDSFNVEQSFNDVRKYLSDEFSRIHCEALHYGQYPVAMAFSSGHFIYAATIIKFIDDPTYRPAQRLAMVLGSNSQGSPFGALDQLYMDILRSAPRQSELIPILCAIANFDLTVVEIDQLFKLVEGETRLLLHGLHSVLQLPSEDYYFISTHHASFLDFLNDHSRSHKFYVGSLDHRMDLAQSFLRLCADRDRSWDWFSPDVPRRPWVHLIPFLTSLPPSIQLCLLIARMEPDHIFNLNNNNFEDMLAWLQRIPSAPQGLIELWKDYVYMAPWGTFDGTCLVKHINSPSSELCQVLVASLYYGLHSIPHLLDITWDELRTIICSVRPNITGTGYQATSGEILQAIIPWENQRWICRDIALKCIHRIVNACGDHGETGIKYYEWLVSCSKQNI</sequence>
<dbReference type="PANTHER" id="PTHR10039">
    <property type="entry name" value="AMELOGENIN"/>
    <property type="match status" value="1"/>
</dbReference>
<comment type="caution">
    <text evidence="3">The sequence shown here is derived from an EMBL/GenBank/DDBJ whole genome shotgun (WGS) entry which is preliminary data.</text>
</comment>
<dbReference type="InterPro" id="IPR056884">
    <property type="entry name" value="NPHP3-like_N"/>
</dbReference>
<dbReference type="Gene3D" id="3.40.50.300">
    <property type="entry name" value="P-loop containing nucleotide triphosphate hydrolases"/>
    <property type="match status" value="1"/>
</dbReference>
<dbReference type="AlphaFoldDB" id="A0A8H6Z8E6"/>
<proteinExistence type="predicted"/>
<evidence type="ECO:0000313" key="4">
    <source>
        <dbReference type="Proteomes" id="UP000623467"/>
    </source>
</evidence>
<dbReference type="EMBL" id="JACAZH010000003">
    <property type="protein sequence ID" value="KAF7372812.1"/>
    <property type="molecule type" value="Genomic_DNA"/>
</dbReference>
<dbReference type="Pfam" id="PF24883">
    <property type="entry name" value="NPHP3_N"/>
    <property type="match status" value="1"/>
</dbReference>
<protein>
    <submittedName>
        <fullName evidence="3">Putative nwd2 protein</fullName>
    </submittedName>
</protein>